<gene>
    <name evidence="1" type="ORF">RPERSI_LOCUS8535</name>
</gene>
<sequence>AMNSQYSTAHKSVPYKTVFGQPPHCDTNLVNLFENNYSYPQTEKSNSSSDSLISETDSQSTIVSELNNDVKSSKIDPFCFEETRQDNSDVNSNVDEEINSNADEVNGNVDKKVNSNADEEVNSDASINFNSDTDEEMYSNMDEDEVQEMNNDMDEAQEMNIQNNFQDYSEVRITSNEIIIIDDSDNDS</sequence>
<proteinExistence type="predicted"/>
<feature type="non-terminal residue" evidence="1">
    <location>
        <position position="188"/>
    </location>
</feature>
<organism evidence="1 2">
    <name type="scientific">Racocetra persica</name>
    <dbReference type="NCBI Taxonomy" id="160502"/>
    <lineage>
        <taxon>Eukaryota</taxon>
        <taxon>Fungi</taxon>
        <taxon>Fungi incertae sedis</taxon>
        <taxon>Mucoromycota</taxon>
        <taxon>Glomeromycotina</taxon>
        <taxon>Glomeromycetes</taxon>
        <taxon>Diversisporales</taxon>
        <taxon>Gigasporaceae</taxon>
        <taxon>Racocetra</taxon>
    </lineage>
</organism>
<dbReference type="Proteomes" id="UP000789920">
    <property type="component" value="Unassembled WGS sequence"/>
</dbReference>
<evidence type="ECO:0000313" key="1">
    <source>
        <dbReference type="EMBL" id="CAG8667518.1"/>
    </source>
</evidence>
<dbReference type="EMBL" id="CAJVQC010015473">
    <property type="protein sequence ID" value="CAG8667518.1"/>
    <property type="molecule type" value="Genomic_DNA"/>
</dbReference>
<feature type="non-terminal residue" evidence="1">
    <location>
        <position position="1"/>
    </location>
</feature>
<accession>A0ACA9NU86</accession>
<evidence type="ECO:0000313" key="2">
    <source>
        <dbReference type="Proteomes" id="UP000789920"/>
    </source>
</evidence>
<reference evidence="1" key="1">
    <citation type="submission" date="2021-06" db="EMBL/GenBank/DDBJ databases">
        <authorList>
            <person name="Kallberg Y."/>
            <person name="Tangrot J."/>
            <person name="Rosling A."/>
        </authorList>
    </citation>
    <scope>NUCLEOTIDE SEQUENCE</scope>
    <source>
        <strain evidence="1">MA461A</strain>
    </source>
</reference>
<name>A0ACA9NU86_9GLOM</name>
<keyword evidence="2" id="KW-1185">Reference proteome</keyword>
<comment type="caution">
    <text evidence="1">The sequence shown here is derived from an EMBL/GenBank/DDBJ whole genome shotgun (WGS) entry which is preliminary data.</text>
</comment>
<protein>
    <submittedName>
        <fullName evidence="1">5319_t:CDS:1</fullName>
    </submittedName>
</protein>